<evidence type="ECO:0000313" key="4">
    <source>
        <dbReference type="EMBL" id="MEE2566468.1"/>
    </source>
</evidence>
<keyword evidence="5" id="KW-1185">Reference proteome</keyword>
<dbReference type="Pfam" id="PF00005">
    <property type="entry name" value="ABC_tran"/>
    <property type="match status" value="1"/>
</dbReference>
<evidence type="ECO:0000259" key="3">
    <source>
        <dbReference type="PROSITE" id="PS50893"/>
    </source>
</evidence>
<dbReference type="SUPFAM" id="SSF52540">
    <property type="entry name" value="P-loop containing nucleoside triphosphate hydrolases"/>
    <property type="match status" value="1"/>
</dbReference>
<dbReference type="InterPro" id="IPR027417">
    <property type="entry name" value="P-loop_NTPase"/>
</dbReference>
<sequence length="253" mass="28052">MDRVIVDNLRIEYPVIDMNRSFRKEVVNTFGEILTRREGEKPAVRAIQNLSFRLQDGDRLGLVGPNGAGKSTLLRTLAGVYLPSQGHVEVVGRISTLLTTGVGMDFDDTGYDNIMTCGLLLGLSKENIEAQRDDIIEFCDLGDYIHMPMRTYSTGMMVRLSFAIATAIEPDVLLIDEVIGAGDARFSSRAADRIEKLMTKASTLVLASHSSDTIKTFCNKGLFMMGGREVFYGDVDEALEIYHKWIMQGQQAV</sequence>
<dbReference type="Proteomes" id="UP001310692">
    <property type="component" value="Unassembled WGS sequence"/>
</dbReference>
<keyword evidence="2 4" id="KW-0067">ATP-binding</keyword>
<dbReference type="EMBL" id="JAZDRO010000002">
    <property type="protein sequence ID" value="MEE2566468.1"/>
    <property type="molecule type" value="Genomic_DNA"/>
</dbReference>
<dbReference type="RefSeq" id="WP_330196008.1">
    <property type="nucleotide sequence ID" value="NZ_JAZDRO010000002.1"/>
</dbReference>
<organism evidence="4 5">
    <name type="scientific">Hyphobacterium marinum</name>
    <dbReference type="NCBI Taxonomy" id="3116574"/>
    <lineage>
        <taxon>Bacteria</taxon>
        <taxon>Pseudomonadati</taxon>
        <taxon>Pseudomonadota</taxon>
        <taxon>Alphaproteobacteria</taxon>
        <taxon>Maricaulales</taxon>
        <taxon>Maricaulaceae</taxon>
        <taxon>Hyphobacterium</taxon>
    </lineage>
</organism>
<protein>
    <submittedName>
        <fullName evidence="4">ATP-binding cassette domain-containing protein</fullName>
    </submittedName>
</protein>
<proteinExistence type="predicted"/>
<keyword evidence="1" id="KW-0547">Nucleotide-binding</keyword>
<dbReference type="PANTHER" id="PTHR46743">
    <property type="entry name" value="TEICHOIC ACIDS EXPORT ATP-BINDING PROTEIN TAGH"/>
    <property type="match status" value="1"/>
</dbReference>
<dbReference type="PROSITE" id="PS50893">
    <property type="entry name" value="ABC_TRANSPORTER_2"/>
    <property type="match status" value="1"/>
</dbReference>
<reference evidence="4 5" key="1">
    <citation type="submission" date="2024-01" db="EMBL/GenBank/DDBJ databases">
        <title>Hyphobacterium bacterium isolated from marine sediment.</title>
        <authorList>
            <person name="Zhao S."/>
        </authorList>
    </citation>
    <scope>NUCLEOTIDE SEQUENCE [LARGE SCALE GENOMIC DNA]</scope>
    <source>
        <strain evidence="4 5">Y60-23</strain>
    </source>
</reference>
<evidence type="ECO:0000313" key="5">
    <source>
        <dbReference type="Proteomes" id="UP001310692"/>
    </source>
</evidence>
<comment type="caution">
    <text evidence="4">The sequence shown here is derived from an EMBL/GenBank/DDBJ whole genome shotgun (WGS) entry which is preliminary data.</text>
</comment>
<evidence type="ECO:0000256" key="2">
    <source>
        <dbReference type="ARBA" id="ARBA00022840"/>
    </source>
</evidence>
<dbReference type="InterPro" id="IPR015860">
    <property type="entry name" value="ABC_transpr_TagH-like"/>
</dbReference>
<dbReference type="GO" id="GO:0005524">
    <property type="term" value="F:ATP binding"/>
    <property type="evidence" value="ECO:0007669"/>
    <property type="project" value="UniProtKB-KW"/>
</dbReference>
<dbReference type="CDD" id="cd03220">
    <property type="entry name" value="ABC_KpsT_Wzt"/>
    <property type="match status" value="1"/>
</dbReference>
<evidence type="ECO:0000256" key="1">
    <source>
        <dbReference type="ARBA" id="ARBA00022741"/>
    </source>
</evidence>
<feature type="domain" description="ABC transporter" evidence="3">
    <location>
        <begin position="22"/>
        <end position="251"/>
    </location>
</feature>
<dbReference type="InterPro" id="IPR050683">
    <property type="entry name" value="Bact_Polysacc_Export_ATP-bd"/>
</dbReference>
<dbReference type="Gene3D" id="3.40.50.300">
    <property type="entry name" value="P-loop containing nucleotide triphosphate hydrolases"/>
    <property type="match status" value="1"/>
</dbReference>
<name>A0ABU7LY34_9PROT</name>
<dbReference type="PANTHER" id="PTHR46743:SF3">
    <property type="entry name" value="ABC-TYPE POLYSACCHARIDE_POLYOL PHOSPHATE TRANSPORT SYSTEM, ATPASE COMPONENT"/>
    <property type="match status" value="1"/>
</dbReference>
<dbReference type="SMART" id="SM00382">
    <property type="entry name" value="AAA"/>
    <property type="match status" value="1"/>
</dbReference>
<dbReference type="InterPro" id="IPR003439">
    <property type="entry name" value="ABC_transporter-like_ATP-bd"/>
</dbReference>
<dbReference type="InterPro" id="IPR003593">
    <property type="entry name" value="AAA+_ATPase"/>
</dbReference>
<gene>
    <name evidence="4" type="ORF">V0U35_07215</name>
</gene>
<accession>A0ABU7LY34</accession>